<accession>A0A6I6MLI6</accession>
<organism evidence="2 3">
    <name type="scientific">Terricaulis silvestris</name>
    <dbReference type="NCBI Taxonomy" id="2686094"/>
    <lineage>
        <taxon>Bacteria</taxon>
        <taxon>Pseudomonadati</taxon>
        <taxon>Pseudomonadota</taxon>
        <taxon>Alphaproteobacteria</taxon>
        <taxon>Caulobacterales</taxon>
        <taxon>Caulobacteraceae</taxon>
        <taxon>Terricaulis</taxon>
    </lineage>
</organism>
<evidence type="ECO:0000313" key="2">
    <source>
        <dbReference type="EMBL" id="QGZ96265.1"/>
    </source>
</evidence>
<dbReference type="RefSeq" id="WP_158767065.1">
    <property type="nucleotide sequence ID" value="NZ_CP047045.1"/>
</dbReference>
<evidence type="ECO:0000256" key="1">
    <source>
        <dbReference type="SAM" id="MobiDB-lite"/>
    </source>
</evidence>
<protein>
    <submittedName>
        <fullName evidence="2">Uncharacterized protein</fullName>
    </submittedName>
</protein>
<evidence type="ECO:0000313" key="3">
    <source>
        <dbReference type="Proteomes" id="UP000431269"/>
    </source>
</evidence>
<feature type="region of interest" description="Disordered" evidence="1">
    <location>
        <begin position="1"/>
        <end position="57"/>
    </location>
</feature>
<proteinExistence type="predicted"/>
<dbReference type="Proteomes" id="UP000431269">
    <property type="component" value="Chromosome"/>
</dbReference>
<dbReference type="KEGG" id="tsv:DSM104635_03123"/>
<feature type="compositionally biased region" description="Basic and acidic residues" evidence="1">
    <location>
        <begin position="1"/>
        <end position="13"/>
    </location>
</feature>
<name>A0A6I6MLI6_9CAUL</name>
<sequence>MPHKDTHAPKKTETPPPKPKKVRDAGPDAMANPPKKWNDTDEASDESFPASDPPGKY</sequence>
<dbReference type="EMBL" id="CP047045">
    <property type="protein sequence ID" value="QGZ96265.1"/>
    <property type="molecule type" value="Genomic_DNA"/>
</dbReference>
<keyword evidence="3" id="KW-1185">Reference proteome</keyword>
<reference evidence="3" key="1">
    <citation type="submission" date="2019-12" db="EMBL/GenBank/DDBJ databases">
        <title>Complete genome of Terracaulis silvestris 0127_4.</title>
        <authorList>
            <person name="Vieira S."/>
            <person name="Riedel T."/>
            <person name="Sproer C."/>
            <person name="Pascual J."/>
            <person name="Boedeker C."/>
            <person name="Overmann J."/>
        </authorList>
    </citation>
    <scope>NUCLEOTIDE SEQUENCE [LARGE SCALE GENOMIC DNA]</scope>
    <source>
        <strain evidence="3">0127_4</strain>
    </source>
</reference>
<gene>
    <name evidence="2" type="ORF">DSM104635_03123</name>
</gene>
<dbReference type="AlphaFoldDB" id="A0A6I6MLI6"/>